<evidence type="ECO:0000313" key="3">
    <source>
        <dbReference type="Proteomes" id="UP000318478"/>
    </source>
</evidence>
<protein>
    <submittedName>
        <fullName evidence="2">PEP-CTERM motif protein</fullName>
    </submittedName>
</protein>
<dbReference type="OrthoDB" id="273136at2"/>
<evidence type="ECO:0000313" key="2">
    <source>
        <dbReference type="EMBL" id="TWT77115.1"/>
    </source>
</evidence>
<gene>
    <name evidence="2" type="ORF">Pla123a_25450</name>
</gene>
<organism evidence="2 3">
    <name type="scientific">Posidoniimonas polymericola</name>
    <dbReference type="NCBI Taxonomy" id="2528002"/>
    <lineage>
        <taxon>Bacteria</taxon>
        <taxon>Pseudomonadati</taxon>
        <taxon>Planctomycetota</taxon>
        <taxon>Planctomycetia</taxon>
        <taxon>Pirellulales</taxon>
        <taxon>Lacipirellulaceae</taxon>
        <taxon>Posidoniimonas</taxon>
    </lineage>
</organism>
<dbReference type="NCBIfam" id="TIGR02595">
    <property type="entry name" value="PEP_CTERM"/>
    <property type="match status" value="1"/>
</dbReference>
<dbReference type="InterPro" id="IPR013424">
    <property type="entry name" value="Ice-binding_C"/>
</dbReference>
<dbReference type="RefSeq" id="WP_146587421.1">
    <property type="nucleotide sequence ID" value="NZ_SJPO01000005.1"/>
</dbReference>
<dbReference type="Pfam" id="PF07589">
    <property type="entry name" value="PEP-CTERM"/>
    <property type="match status" value="1"/>
</dbReference>
<sequence>MTSPQQDAQQRPLPTSQVAKRVAYSAAAGAAALAATTADAQISYSGVQDLAIGQFSSQSLNIDGDAYNDILLKNYVFGGGNYQGATVAYAPGQLVGFTTGLTYATALSAGDPIDGSTVGPSFFGGLAYGAVNPDAQFNNATDAYIGLSFPSGPDTYYGWIRVTIDNAAGTFVVNDWAYNTVSGAGIAAGQTPEPGTLGLLAAGAAGLAAARRRRQDAA</sequence>
<dbReference type="Proteomes" id="UP000318478">
    <property type="component" value="Unassembled WGS sequence"/>
</dbReference>
<accession>A0A5C5YQC3</accession>
<evidence type="ECO:0000259" key="1">
    <source>
        <dbReference type="Pfam" id="PF07589"/>
    </source>
</evidence>
<dbReference type="EMBL" id="SJPO01000005">
    <property type="protein sequence ID" value="TWT77115.1"/>
    <property type="molecule type" value="Genomic_DNA"/>
</dbReference>
<proteinExistence type="predicted"/>
<name>A0A5C5YQC3_9BACT</name>
<comment type="caution">
    <text evidence="2">The sequence shown here is derived from an EMBL/GenBank/DDBJ whole genome shotgun (WGS) entry which is preliminary data.</text>
</comment>
<feature type="domain" description="Ice-binding protein C-terminal" evidence="1">
    <location>
        <begin position="190"/>
        <end position="213"/>
    </location>
</feature>
<dbReference type="AlphaFoldDB" id="A0A5C5YQC3"/>
<reference evidence="2 3" key="1">
    <citation type="submission" date="2019-02" db="EMBL/GenBank/DDBJ databases">
        <title>Deep-cultivation of Planctomycetes and their phenomic and genomic characterization uncovers novel biology.</title>
        <authorList>
            <person name="Wiegand S."/>
            <person name="Jogler M."/>
            <person name="Boedeker C."/>
            <person name="Pinto D."/>
            <person name="Vollmers J."/>
            <person name="Rivas-Marin E."/>
            <person name="Kohn T."/>
            <person name="Peeters S.H."/>
            <person name="Heuer A."/>
            <person name="Rast P."/>
            <person name="Oberbeckmann S."/>
            <person name="Bunk B."/>
            <person name="Jeske O."/>
            <person name="Meyerdierks A."/>
            <person name="Storesund J.E."/>
            <person name="Kallscheuer N."/>
            <person name="Luecker S."/>
            <person name="Lage O.M."/>
            <person name="Pohl T."/>
            <person name="Merkel B.J."/>
            <person name="Hornburger P."/>
            <person name="Mueller R.-W."/>
            <person name="Bruemmer F."/>
            <person name="Labrenz M."/>
            <person name="Spormann A.M."/>
            <person name="Op Den Camp H."/>
            <person name="Overmann J."/>
            <person name="Amann R."/>
            <person name="Jetten M.S.M."/>
            <person name="Mascher T."/>
            <person name="Medema M.H."/>
            <person name="Devos D.P."/>
            <person name="Kaster A.-K."/>
            <person name="Ovreas L."/>
            <person name="Rohde M."/>
            <person name="Galperin M.Y."/>
            <person name="Jogler C."/>
        </authorList>
    </citation>
    <scope>NUCLEOTIDE SEQUENCE [LARGE SCALE GENOMIC DNA]</scope>
    <source>
        <strain evidence="2 3">Pla123a</strain>
    </source>
</reference>
<keyword evidence="3" id="KW-1185">Reference proteome</keyword>